<evidence type="ECO:0000256" key="2">
    <source>
        <dbReference type="ARBA" id="ARBA00022692"/>
    </source>
</evidence>
<feature type="domain" description="ABC-2 type transporter transmembrane" evidence="6">
    <location>
        <begin position="2"/>
        <end position="75"/>
    </location>
</feature>
<accession>W4QYQ3</accession>
<feature type="transmembrane region" description="Helical" evidence="5">
    <location>
        <begin position="57"/>
        <end position="78"/>
    </location>
</feature>
<comment type="subcellular location">
    <subcellularLocation>
        <location evidence="1">Membrane</location>
        <topology evidence="1">Multi-pass membrane protein</topology>
    </subcellularLocation>
</comment>
<keyword evidence="4 5" id="KW-0472">Membrane</keyword>
<evidence type="ECO:0000256" key="4">
    <source>
        <dbReference type="ARBA" id="ARBA00023136"/>
    </source>
</evidence>
<dbReference type="eggNOG" id="COG1668">
    <property type="taxonomic scope" value="Bacteria"/>
</dbReference>
<evidence type="ECO:0000256" key="1">
    <source>
        <dbReference type="ARBA" id="ARBA00004141"/>
    </source>
</evidence>
<reference evidence="7 8" key="1">
    <citation type="journal article" date="2014" name="Genome Announc.">
        <title>Draft Genome Sequences of Three Alkaliphilic Bacillus Strains, Bacillus wakoensis JCM 9140T, Bacillus akibai JCM 9157T, and Bacillus hemicellulosilyticus JCM 9152T.</title>
        <authorList>
            <person name="Yuki M."/>
            <person name="Oshima K."/>
            <person name="Suda W."/>
            <person name="Oshida Y."/>
            <person name="Kitamura K."/>
            <person name="Iida T."/>
            <person name="Hattori M."/>
            <person name="Ohkuma M."/>
        </authorList>
    </citation>
    <scope>NUCLEOTIDE SEQUENCE [LARGE SCALE GENOMIC DNA]</scope>
    <source>
        <strain evidence="7 8">JCM 9157</strain>
    </source>
</reference>
<protein>
    <submittedName>
        <fullName evidence="7">ABC transporter</fullName>
    </submittedName>
</protein>
<feature type="transmembrane region" description="Helical" evidence="5">
    <location>
        <begin position="30"/>
        <end position="51"/>
    </location>
</feature>
<dbReference type="STRING" id="1236973.JCM9157_4023"/>
<feature type="transmembrane region" description="Helical" evidence="5">
    <location>
        <begin position="6"/>
        <end position="23"/>
    </location>
</feature>
<gene>
    <name evidence="7" type="ORF">JCM9157_4023</name>
</gene>
<organism evidence="7 8">
    <name type="scientific">Halalkalibacter akibai (strain ATCC 43226 / DSM 21942 / CIP 109018 / JCM 9157 / 1139)</name>
    <name type="common">Bacillus akibai</name>
    <dbReference type="NCBI Taxonomy" id="1236973"/>
    <lineage>
        <taxon>Bacteria</taxon>
        <taxon>Bacillati</taxon>
        <taxon>Bacillota</taxon>
        <taxon>Bacilli</taxon>
        <taxon>Bacillales</taxon>
        <taxon>Bacillaceae</taxon>
        <taxon>Halalkalibacter</taxon>
    </lineage>
</organism>
<evidence type="ECO:0000256" key="3">
    <source>
        <dbReference type="ARBA" id="ARBA00022989"/>
    </source>
</evidence>
<dbReference type="GO" id="GO:0140359">
    <property type="term" value="F:ABC-type transporter activity"/>
    <property type="evidence" value="ECO:0007669"/>
    <property type="project" value="InterPro"/>
</dbReference>
<evidence type="ECO:0000256" key="5">
    <source>
        <dbReference type="SAM" id="Phobius"/>
    </source>
</evidence>
<evidence type="ECO:0000313" key="7">
    <source>
        <dbReference type="EMBL" id="GAE36803.1"/>
    </source>
</evidence>
<dbReference type="GO" id="GO:0016020">
    <property type="term" value="C:membrane"/>
    <property type="evidence" value="ECO:0007669"/>
    <property type="project" value="UniProtKB-SubCell"/>
</dbReference>
<evidence type="ECO:0000313" key="8">
    <source>
        <dbReference type="Proteomes" id="UP000018896"/>
    </source>
</evidence>
<keyword evidence="2 5" id="KW-0812">Transmembrane</keyword>
<keyword evidence="3 5" id="KW-1133">Transmembrane helix</keyword>
<comment type="caution">
    <text evidence="7">The sequence shown here is derived from an EMBL/GenBank/DDBJ whole genome shotgun (WGS) entry which is preliminary data.</text>
</comment>
<evidence type="ECO:0000259" key="6">
    <source>
        <dbReference type="Pfam" id="PF12698"/>
    </source>
</evidence>
<dbReference type="AlphaFoldDB" id="W4QYQ3"/>
<keyword evidence="8" id="KW-1185">Reference proteome</keyword>
<dbReference type="InterPro" id="IPR013525">
    <property type="entry name" value="ABC2_TM"/>
</dbReference>
<dbReference type="Pfam" id="PF12698">
    <property type="entry name" value="ABC2_membrane_3"/>
    <property type="match status" value="1"/>
</dbReference>
<dbReference type="Proteomes" id="UP000018896">
    <property type="component" value="Unassembled WGS sequence"/>
</dbReference>
<dbReference type="EMBL" id="BAUV01000043">
    <property type="protein sequence ID" value="GAE36803.1"/>
    <property type="molecule type" value="Genomic_DNA"/>
</dbReference>
<sequence>MILPLVFLVMIGFFIAMFGLGAPESSFITVTSYIPFFTPMVMFLRVGMLNISPIEPILGIAILLIGILLLALFGARVYRGGVLMYGQSNSFKDIKKAIDITKK</sequence>
<proteinExistence type="predicted"/>
<name>W4QYQ3_HALA3</name>